<gene>
    <name evidence="2" type="ORF">SMIDD26_02019</name>
</gene>
<dbReference type="EMBL" id="LQOD01000496">
    <property type="protein sequence ID" value="KXT90290.1"/>
    <property type="molecule type" value="Genomic_DNA"/>
</dbReference>
<feature type="domain" description="Glycosyl hydrolase family 32 C-terminal" evidence="1">
    <location>
        <begin position="1"/>
        <end position="26"/>
    </location>
</feature>
<dbReference type="EC" id="3.2.1.26" evidence="2"/>
<dbReference type="PATRIC" id="fig|28037.233.peg.2402"/>
<sequence length="37" mass="4059">MEVVLDKNSIEIFVNQGEASLTATYYLTVPAGLSRID</sequence>
<keyword evidence="2" id="KW-0326">Glycosidase</keyword>
<dbReference type="SUPFAM" id="SSF49899">
    <property type="entry name" value="Concanavalin A-like lectins/glucanases"/>
    <property type="match status" value="1"/>
</dbReference>
<dbReference type="GO" id="GO:0004564">
    <property type="term" value="F:beta-fructofuranosidase activity"/>
    <property type="evidence" value="ECO:0007669"/>
    <property type="project" value="UniProtKB-EC"/>
</dbReference>
<organism evidence="2 3">
    <name type="scientific">Streptococcus mitis</name>
    <dbReference type="NCBI Taxonomy" id="28037"/>
    <lineage>
        <taxon>Bacteria</taxon>
        <taxon>Bacillati</taxon>
        <taxon>Bacillota</taxon>
        <taxon>Bacilli</taxon>
        <taxon>Lactobacillales</taxon>
        <taxon>Streptococcaceae</taxon>
        <taxon>Streptococcus</taxon>
        <taxon>Streptococcus mitis group</taxon>
    </lineage>
</organism>
<dbReference type="Pfam" id="PF08244">
    <property type="entry name" value="Glyco_hydro_32C"/>
    <property type="match status" value="1"/>
</dbReference>
<dbReference type="InterPro" id="IPR013189">
    <property type="entry name" value="Glyco_hydro_32_C"/>
</dbReference>
<evidence type="ECO:0000313" key="3">
    <source>
        <dbReference type="Proteomes" id="UP000070458"/>
    </source>
</evidence>
<dbReference type="InterPro" id="IPR013320">
    <property type="entry name" value="ConA-like_dom_sf"/>
</dbReference>
<dbReference type="AlphaFoldDB" id="A0A139PJE8"/>
<protein>
    <submittedName>
        <fullName evidence="2">Sucrose-6-phosphate hydrolase</fullName>
        <ecNumber evidence="2">3.2.1.26</ecNumber>
    </submittedName>
</protein>
<proteinExistence type="predicted"/>
<keyword evidence="2" id="KW-0378">Hydrolase</keyword>
<comment type="caution">
    <text evidence="2">The sequence shown here is derived from an EMBL/GenBank/DDBJ whole genome shotgun (WGS) entry which is preliminary data.</text>
</comment>
<evidence type="ECO:0000259" key="1">
    <source>
        <dbReference type="Pfam" id="PF08244"/>
    </source>
</evidence>
<dbReference type="Gene3D" id="2.60.120.560">
    <property type="entry name" value="Exo-inulinase, domain 1"/>
    <property type="match status" value="1"/>
</dbReference>
<accession>A0A139PJE8</accession>
<reference evidence="2 3" key="1">
    <citation type="submission" date="2016-01" db="EMBL/GenBank/DDBJ databases">
        <title>Highly variable Streptococcus oralis are common among viridans streptococci isolated from primates.</title>
        <authorList>
            <person name="Denapaite D."/>
            <person name="Rieger M."/>
            <person name="Koendgen S."/>
            <person name="Brueckner R."/>
            <person name="Ochigava I."/>
            <person name="Kappeler P."/>
            <person name="Maetz-Rensing K."/>
            <person name="Leendertz F."/>
            <person name="Hakenbeck R."/>
        </authorList>
    </citation>
    <scope>NUCLEOTIDE SEQUENCE [LARGE SCALE GENOMIC DNA]</scope>
    <source>
        <strain evidence="2 3">DD26</strain>
    </source>
</reference>
<evidence type="ECO:0000313" key="2">
    <source>
        <dbReference type="EMBL" id="KXT90290.1"/>
    </source>
</evidence>
<name>A0A139PJE8_STRMT</name>
<dbReference type="Proteomes" id="UP000070458">
    <property type="component" value="Unassembled WGS sequence"/>
</dbReference>